<dbReference type="RefSeq" id="WP_232594558.1">
    <property type="nucleotide sequence ID" value="NZ_BSPD01000103.1"/>
</dbReference>
<dbReference type="PROSITE" id="PS50005">
    <property type="entry name" value="TPR"/>
    <property type="match status" value="1"/>
</dbReference>
<evidence type="ECO:0000256" key="3">
    <source>
        <dbReference type="ARBA" id="ARBA00022801"/>
    </source>
</evidence>
<dbReference type="GO" id="GO:0004222">
    <property type="term" value="F:metalloendopeptidase activity"/>
    <property type="evidence" value="ECO:0007669"/>
    <property type="project" value="InterPro"/>
</dbReference>
<dbReference type="EMBL" id="BSPD01000103">
    <property type="protein sequence ID" value="GLS28266.1"/>
    <property type="molecule type" value="Genomic_DNA"/>
</dbReference>
<accession>A0AA37WQL6</accession>
<dbReference type="InterPro" id="IPR011990">
    <property type="entry name" value="TPR-like_helical_dom_sf"/>
</dbReference>
<sequence>MKLFFRQLALNLQLPAILALAALTGGCATNPVTGESQFSLISASQEVAIGRKNYLPSQQSQGGRYVVDPDLNTYINSVGQKLAKVSDRPKLPYEFVVLNNDVPNAWALPGGKIAINRGLLIQLQDEAQLAAVLGHEIVHAAARHGATQQTQSILLGIGTTAASAIGSAYGYGGLAQQGSALGAAAMQAQYGQGQELESDEYGMSYMARAGYEPQAAVELQQLFVKLSAGRQQDRLSTFFASHPPSQKRVEENRKHAAKLAKGVRNKAQFQRAIARIKKDQPAYKAHQQALEYANKKNYAKAISSVKSAIKKQPNESLFHETLGKLQLQQKNQKAALSSFNKAVSLNPEYFSPKLYRGLTQAELKNYTAAERDLLSSTQLLPTQVAVYYLGEVTLAQGKKQDAQQYFQQAQAAGGELGAAAGDKLRSLGVQQ</sequence>
<feature type="signal peptide" evidence="8">
    <location>
        <begin position="1"/>
        <end position="21"/>
    </location>
</feature>
<evidence type="ECO:0000256" key="7">
    <source>
        <dbReference type="RuleBase" id="RU003983"/>
    </source>
</evidence>
<dbReference type="GO" id="GO:0016020">
    <property type="term" value="C:membrane"/>
    <property type="evidence" value="ECO:0007669"/>
    <property type="project" value="TreeGrafter"/>
</dbReference>
<protein>
    <recommendedName>
        <fullName evidence="9">Peptidase M48 domain-containing protein</fullName>
    </recommendedName>
</protein>
<comment type="similarity">
    <text evidence="7">Belongs to the peptidase M48 family.</text>
</comment>
<dbReference type="AlphaFoldDB" id="A0AA37WQL6"/>
<dbReference type="Gene3D" id="3.30.2010.10">
    <property type="entry name" value="Metalloproteases ('zincins'), catalytic domain"/>
    <property type="match status" value="1"/>
</dbReference>
<keyword evidence="4 7" id="KW-0862">Zinc</keyword>
<evidence type="ECO:0000256" key="2">
    <source>
        <dbReference type="ARBA" id="ARBA00022723"/>
    </source>
</evidence>
<dbReference type="Pfam" id="PF13181">
    <property type="entry name" value="TPR_8"/>
    <property type="match status" value="1"/>
</dbReference>
<organism evidence="10 11">
    <name type="scientific">Marinibactrum halimedae</name>
    <dbReference type="NCBI Taxonomy" id="1444977"/>
    <lineage>
        <taxon>Bacteria</taxon>
        <taxon>Pseudomonadati</taxon>
        <taxon>Pseudomonadota</taxon>
        <taxon>Gammaproteobacteria</taxon>
        <taxon>Cellvibrionales</taxon>
        <taxon>Cellvibrionaceae</taxon>
        <taxon>Marinibactrum</taxon>
    </lineage>
</organism>
<dbReference type="InterPro" id="IPR001915">
    <property type="entry name" value="Peptidase_M48"/>
</dbReference>
<dbReference type="PROSITE" id="PS51257">
    <property type="entry name" value="PROKAR_LIPOPROTEIN"/>
    <property type="match status" value="1"/>
</dbReference>
<proteinExistence type="inferred from homology"/>
<feature type="chain" id="PRO_5041411336" description="Peptidase M48 domain-containing protein" evidence="8">
    <location>
        <begin position="22"/>
        <end position="431"/>
    </location>
</feature>
<evidence type="ECO:0000256" key="4">
    <source>
        <dbReference type="ARBA" id="ARBA00022833"/>
    </source>
</evidence>
<evidence type="ECO:0000259" key="9">
    <source>
        <dbReference type="Pfam" id="PF01435"/>
    </source>
</evidence>
<evidence type="ECO:0000256" key="5">
    <source>
        <dbReference type="ARBA" id="ARBA00023049"/>
    </source>
</evidence>
<keyword evidence="1 7" id="KW-0645">Protease</keyword>
<dbReference type="InterPro" id="IPR051156">
    <property type="entry name" value="Mito/Outer_Membr_Metalloprot"/>
</dbReference>
<dbReference type="Gene3D" id="1.25.40.10">
    <property type="entry name" value="Tetratricopeptide repeat domain"/>
    <property type="match status" value="1"/>
</dbReference>
<dbReference type="InterPro" id="IPR019734">
    <property type="entry name" value="TPR_rpt"/>
</dbReference>
<evidence type="ECO:0000313" key="11">
    <source>
        <dbReference type="Proteomes" id="UP001156870"/>
    </source>
</evidence>
<dbReference type="Proteomes" id="UP001156870">
    <property type="component" value="Unassembled WGS sequence"/>
</dbReference>
<dbReference type="SUPFAM" id="SSF48452">
    <property type="entry name" value="TPR-like"/>
    <property type="match status" value="1"/>
</dbReference>
<dbReference type="SMART" id="SM00028">
    <property type="entry name" value="TPR"/>
    <property type="match status" value="4"/>
</dbReference>
<comment type="cofactor">
    <cofactor evidence="7">
        <name>Zn(2+)</name>
        <dbReference type="ChEBI" id="CHEBI:29105"/>
    </cofactor>
    <text evidence="7">Binds 1 zinc ion per subunit.</text>
</comment>
<keyword evidence="6" id="KW-0802">TPR repeat</keyword>
<evidence type="ECO:0000256" key="6">
    <source>
        <dbReference type="PROSITE-ProRule" id="PRU00339"/>
    </source>
</evidence>
<feature type="domain" description="Peptidase M48" evidence="9">
    <location>
        <begin position="71"/>
        <end position="252"/>
    </location>
</feature>
<dbReference type="GO" id="GO:0051603">
    <property type="term" value="P:proteolysis involved in protein catabolic process"/>
    <property type="evidence" value="ECO:0007669"/>
    <property type="project" value="TreeGrafter"/>
</dbReference>
<reference evidence="10 11" key="1">
    <citation type="journal article" date="2014" name="Int. J. Syst. Evol. Microbiol.">
        <title>Complete genome sequence of Corynebacterium casei LMG S-19264T (=DSM 44701T), isolated from a smear-ripened cheese.</title>
        <authorList>
            <consortium name="US DOE Joint Genome Institute (JGI-PGF)"/>
            <person name="Walter F."/>
            <person name="Albersmeier A."/>
            <person name="Kalinowski J."/>
            <person name="Ruckert C."/>
        </authorList>
    </citation>
    <scope>NUCLEOTIDE SEQUENCE [LARGE SCALE GENOMIC DNA]</scope>
    <source>
        <strain evidence="10 11">NBRC 110095</strain>
    </source>
</reference>
<comment type="caution">
    <text evidence="10">The sequence shown here is derived from an EMBL/GenBank/DDBJ whole genome shotgun (WGS) entry which is preliminary data.</text>
</comment>
<keyword evidence="5 7" id="KW-0482">Metalloprotease</keyword>
<keyword evidence="8" id="KW-0732">Signal</keyword>
<evidence type="ECO:0000256" key="1">
    <source>
        <dbReference type="ARBA" id="ARBA00022670"/>
    </source>
</evidence>
<evidence type="ECO:0000256" key="8">
    <source>
        <dbReference type="SAM" id="SignalP"/>
    </source>
</evidence>
<evidence type="ECO:0000313" key="10">
    <source>
        <dbReference type="EMBL" id="GLS28266.1"/>
    </source>
</evidence>
<dbReference type="PANTHER" id="PTHR22726:SF1">
    <property type="entry name" value="METALLOENDOPEPTIDASE OMA1, MITOCHONDRIAL"/>
    <property type="match status" value="1"/>
</dbReference>
<dbReference type="PANTHER" id="PTHR22726">
    <property type="entry name" value="METALLOENDOPEPTIDASE OMA1"/>
    <property type="match status" value="1"/>
</dbReference>
<feature type="repeat" description="TPR" evidence="6">
    <location>
        <begin position="316"/>
        <end position="349"/>
    </location>
</feature>
<dbReference type="CDD" id="cd07331">
    <property type="entry name" value="M48C_Oma1_like"/>
    <property type="match status" value="1"/>
</dbReference>
<keyword evidence="2" id="KW-0479">Metal-binding</keyword>
<keyword evidence="3 7" id="KW-0378">Hydrolase</keyword>
<name>A0AA37WQL6_9GAMM</name>
<gene>
    <name evidence="10" type="ORF">GCM10007877_39850</name>
</gene>
<dbReference type="Pfam" id="PF01435">
    <property type="entry name" value="Peptidase_M48"/>
    <property type="match status" value="1"/>
</dbReference>
<keyword evidence="11" id="KW-1185">Reference proteome</keyword>
<dbReference type="GO" id="GO:0046872">
    <property type="term" value="F:metal ion binding"/>
    <property type="evidence" value="ECO:0007669"/>
    <property type="project" value="UniProtKB-KW"/>
</dbReference>